<feature type="region of interest" description="Disordered" evidence="1">
    <location>
        <begin position="532"/>
        <end position="563"/>
    </location>
</feature>
<gene>
    <name evidence="2" type="ORF">FIBRA_04642</name>
</gene>
<sequence>MACILTAFWNRLLQEKCKKILDIWAKSNTFPSAVLGRLTQYVKGATEKEPDNVVATTAEHRQPISTTSISPPPAAPPAAPLPNSLTGESVQSTLLALLSQAKNAVAAANNGQISSNTTTLAPISGPALDANQLALFQQLTQAAKQGNGISTQPISLPVSLVPSSSSTSAIPVVPLDESRPQPPPFRDDHSGFDRREPPYNSYGGPDRPRDRDDYYDDRRPHRGGFRGSHRGRGRGRWDDRDRHRDRGRNREWNSPPRGRDSRSRSPPSRYGGRRDPKPYSPRRHSVSQGDRYRTNPAGPPGAPDGSVGKDEFGRDVRMESPATGSDSTPTGNGRGHQFSCPPGPSSFAAVEQGSSTFSVSDKQSPRRETSTPHSPPIKKSDISVQSQQKGGLDSFDMSTFDPSSAASWEALGDAWIATHGYPPSHTEVMQFMLASMGDFPVPNEQTGQWPAQENDWNDSSWRQPNQGPWRGGRERGGKGRGGGDYGHGNGRGAGFGGTRVYEEPDERGIHYGADYDTNIDSWQVPTVEHADLLAPGKGGSDDGQGGMPGLGGSTSTGKMQKVGDKWVFVRTEAS</sequence>
<feature type="compositionally biased region" description="Polar residues" evidence="1">
    <location>
        <begin position="457"/>
        <end position="466"/>
    </location>
</feature>
<organism evidence="2 3">
    <name type="scientific">Fibroporia radiculosa</name>
    <dbReference type="NCBI Taxonomy" id="599839"/>
    <lineage>
        <taxon>Eukaryota</taxon>
        <taxon>Fungi</taxon>
        <taxon>Dikarya</taxon>
        <taxon>Basidiomycota</taxon>
        <taxon>Agaricomycotina</taxon>
        <taxon>Agaricomycetes</taxon>
        <taxon>Polyporales</taxon>
        <taxon>Fibroporiaceae</taxon>
        <taxon>Fibroporia</taxon>
    </lineage>
</organism>
<dbReference type="HOGENOM" id="CLU_018327_1_0_1"/>
<dbReference type="InParanoid" id="J4GPK7"/>
<feature type="compositionally biased region" description="Polar residues" evidence="1">
    <location>
        <begin position="352"/>
        <end position="362"/>
    </location>
</feature>
<feature type="compositionally biased region" description="Pro residues" evidence="1">
    <location>
        <begin position="70"/>
        <end position="80"/>
    </location>
</feature>
<name>J4GPK7_9APHY</name>
<dbReference type="Proteomes" id="UP000006352">
    <property type="component" value="Unassembled WGS sequence"/>
</dbReference>
<evidence type="ECO:0000313" key="2">
    <source>
        <dbReference type="EMBL" id="CCM02540.1"/>
    </source>
</evidence>
<feature type="compositionally biased region" description="Gly residues" evidence="1">
    <location>
        <begin position="479"/>
        <end position="497"/>
    </location>
</feature>
<feature type="region of interest" description="Disordered" evidence="1">
    <location>
        <begin position="51"/>
        <end position="85"/>
    </location>
</feature>
<dbReference type="GeneID" id="24097451"/>
<dbReference type="STRING" id="599839.J4GPK7"/>
<feature type="compositionally biased region" description="Gly residues" evidence="1">
    <location>
        <begin position="536"/>
        <end position="554"/>
    </location>
</feature>
<proteinExistence type="predicted"/>
<feature type="compositionally biased region" description="Basic residues" evidence="1">
    <location>
        <begin position="220"/>
        <end position="234"/>
    </location>
</feature>
<dbReference type="RefSeq" id="XP_012181823.1">
    <property type="nucleotide sequence ID" value="XM_012326433.1"/>
</dbReference>
<dbReference type="Gene3D" id="1.25.40.90">
    <property type="match status" value="1"/>
</dbReference>
<protein>
    <recommendedName>
        <fullName evidence="4">CID domain-containing protein</fullName>
    </recommendedName>
</protein>
<dbReference type="OrthoDB" id="2804718at2759"/>
<keyword evidence="3" id="KW-1185">Reference proteome</keyword>
<evidence type="ECO:0008006" key="4">
    <source>
        <dbReference type="Google" id="ProtNLM"/>
    </source>
</evidence>
<feature type="compositionally biased region" description="Polar residues" evidence="1">
    <location>
        <begin position="322"/>
        <end position="331"/>
    </location>
</feature>
<feature type="compositionally biased region" description="Basic and acidic residues" evidence="1">
    <location>
        <begin position="235"/>
        <end position="263"/>
    </location>
</feature>
<feature type="compositionally biased region" description="Basic and acidic residues" evidence="1">
    <location>
        <begin position="206"/>
        <end position="219"/>
    </location>
</feature>
<reference evidence="2 3" key="1">
    <citation type="journal article" date="2012" name="Appl. Environ. Microbiol.">
        <title>Short-read sequencing for genomic analysis of the brown rot fungus Fibroporia radiculosa.</title>
        <authorList>
            <person name="Tang J.D."/>
            <person name="Perkins A.D."/>
            <person name="Sonstegard T.S."/>
            <person name="Schroeder S.G."/>
            <person name="Burgess S.C."/>
            <person name="Diehl S.V."/>
        </authorList>
    </citation>
    <scope>NUCLEOTIDE SEQUENCE [LARGE SCALE GENOMIC DNA]</scope>
    <source>
        <strain evidence="2 3">TFFH 294</strain>
    </source>
</reference>
<feature type="region of interest" description="Disordered" evidence="1">
    <location>
        <begin position="160"/>
        <end position="398"/>
    </location>
</feature>
<feature type="compositionally biased region" description="Basic and acidic residues" evidence="1">
    <location>
        <begin position="307"/>
        <end position="318"/>
    </location>
</feature>
<dbReference type="EMBL" id="HE797085">
    <property type="protein sequence ID" value="CCM02540.1"/>
    <property type="molecule type" value="Genomic_DNA"/>
</dbReference>
<feature type="compositionally biased region" description="Low complexity" evidence="1">
    <location>
        <begin position="160"/>
        <end position="174"/>
    </location>
</feature>
<evidence type="ECO:0000313" key="3">
    <source>
        <dbReference type="Proteomes" id="UP000006352"/>
    </source>
</evidence>
<accession>J4GPK7</accession>
<feature type="region of interest" description="Disordered" evidence="1">
    <location>
        <begin position="447"/>
        <end position="501"/>
    </location>
</feature>
<evidence type="ECO:0000256" key="1">
    <source>
        <dbReference type="SAM" id="MobiDB-lite"/>
    </source>
</evidence>
<dbReference type="InterPro" id="IPR008942">
    <property type="entry name" value="ENTH_VHS"/>
</dbReference>
<dbReference type="AlphaFoldDB" id="J4GPK7"/>
<feature type="compositionally biased region" description="Basic and acidic residues" evidence="1">
    <location>
        <begin position="185"/>
        <end position="197"/>
    </location>
</feature>